<dbReference type="OrthoDB" id="3064243at2759"/>
<feature type="compositionally biased region" description="Acidic residues" evidence="1">
    <location>
        <begin position="632"/>
        <end position="645"/>
    </location>
</feature>
<organism evidence="2 3">
    <name type="scientific">Coprinellus micaceus</name>
    <name type="common">Glistening ink-cap mushroom</name>
    <name type="synonym">Coprinus micaceus</name>
    <dbReference type="NCBI Taxonomy" id="71717"/>
    <lineage>
        <taxon>Eukaryota</taxon>
        <taxon>Fungi</taxon>
        <taxon>Dikarya</taxon>
        <taxon>Basidiomycota</taxon>
        <taxon>Agaricomycotina</taxon>
        <taxon>Agaricomycetes</taxon>
        <taxon>Agaricomycetidae</taxon>
        <taxon>Agaricales</taxon>
        <taxon>Agaricineae</taxon>
        <taxon>Psathyrellaceae</taxon>
        <taxon>Coprinellus</taxon>
    </lineage>
</organism>
<feature type="compositionally biased region" description="Basic and acidic residues" evidence="1">
    <location>
        <begin position="85"/>
        <end position="103"/>
    </location>
</feature>
<reference evidence="2 3" key="1">
    <citation type="journal article" date="2019" name="Nat. Ecol. Evol.">
        <title>Megaphylogeny resolves global patterns of mushroom evolution.</title>
        <authorList>
            <person name="Varga T."/>
            <person name="Krizsan K."/>
            <person name="Foldi C."/>
            <person name="Dima B."/>
            <person name="Sanchez-Garcia M."/>
            <person name="Sanchez-Ramirez S."/>
            <person name="Szollosi G.J."/>
            <person name="Szarkandi J.G."/>
            <person name="Papp V."/>
            <person name="Albert L."/>
            <person name="Andreopoulos W."/>
            <person name="Angelini C."/>
            <person name="Antonin V."/>
            <person name="Barry K.W."/>
            <person name="Bougher N.L."/>
            <person name="Buchanan P."/>
            <person name="Buyck B."/>
            <person name="Bense V."/>
            <person name="Catcheside P."/>
            <person name="Chovatia M."/>
            <person name="Cooper J."/>
            <person name="Damon W."/>
            <person name="Desjardin D."/>
            <person name="Finy P."/>
            <person name="Geml J."/>
            <person name="Haridas S."/>
            <person name="Hughes K."/>
            <person name="Justo A."/>
            <person name="Karasinski D."/>
            <person name="Kautmanova I."/>
            <person name="Kiss B."/>
            <person name="Kocsube S."/>
            <person name="Kotiranta H."/>
            <person name="LaButti K.M."/>
            <person name="Lechner B.E."/>
            <person name="Liimatainen K."/>
            <person name="Lipzen A."/>
            <person name="Lukacs Z."/>
            <person name="Mihaltcheva S."/>
            <person name="Morgado L.N."/>
            <person name="Niskanen T."/>
            <person name="Noordeloos M.E."/>
            <person name="Ohm R.A."/>
            <person name="Ortiz-Santana B."/>
            <person name="Ovrebo C."/>
            <person name="Racz N."/>
            <person name="Riley R."/>
            <person name="Savchenko A."/>
            <person name="Shiryaev A."/>
            <person name="Soop K."/>
            <person name="Spirin V."/>
            <person name="Szebenyi C."/>
            <person name="Tomsovsky M."/>
            <person name="Tulloss R.E."/>
            <person name="Uehling J."/>
            <person name="Grigoriev I.V."/>
            <person name="Vagvolgyi C."/>
            <person name="Papp T."/>
            <person name="Martin F.M."/>
            <person name="Miettinen O."/>
            <person name="Hibbett D.S."/>
            <person name="Nagy L.G."/>
        </authorList>
    </citation>
    <scope>NUCLEOTIDE SEQUENCE [LARGE SCALE GENOMIC DNA]</scope>
    <source>
        <strain evidence="2 3">FP101781</strain>
    </source>
</reference>
<keyword evidence="3" id="KW-1185">Reference proteome</keyword>
<gene>
    <name evidence="2" type="ORF">FA13DRAFT_1716095</name>
</gene>
<protein>
    <submittedName>
        <fullName evidence="2">Uncharacterized protein</fullName>
    </submittedName>
</protein>
<feature type="compositionally biased region" description="Basic and acidic residues" evidence="1">
    <location>
        <begin position="52"/>
        <end position="77"/>
    </location>
</feature>
<name>A0A4Y7SKF6_COPMI</name>
<feature type="region of interest" description="Disordered" evidence="1">
    <location>
        <begin position="24"/>
        <end position="158"/>
    </location>
</feature>
<proteinExistence type="predicted"/>
<evidence type="ECO:0000256" key="1">
    <source>
        <dbReference type="SAM" id="MobiDB-lite"/>
    </source>
</evidence>
<sequence length="673" mass="76275">MVNKLSCITFSSAWCSAQLFQLSPTPAGPAQPSCQPSWPTLSQGARASWVVLREKEDEERRVRQEQKLKQKEGDTHRIRQQQALRGKEDREQHNQEERRKKDSGCSWGNDNSGHDEGHGGDQDEPESDGENEERFESAQGDKGKGKEREYVNANPSTSRAEEIWMAENIDLLQEVSTLLKKLLGVMRLPLHTILKKLDLVLTYSRENSWNIFKQYIKEAKGAAGSGYRDFFRIVQCYCHGPECIAKGDGTWELQKQQWRDALIWMGDDELLPLDALDTETLVYFNKVLKHQQDLATNIRNNGPVDILTLVYTSEPGIWGSSQFIAGDPALTEFLNMTDGDAQAFINNFITVTEMFKLGATSPEDMSFAQFTGILTSNKCPSPPGFPLPKKTSKHQLPPQMKVKAERVPIGVECISNFRGLVDRYRANKKDIPQEVALIKIRPDRAVCHMIIRGCLADKLNQAKPPPGIWRLNFCNQLITYKLVFYCPSKITLEVGTDAWDPNKWTTTKTETLLQYFRDGRIRMERWTEDNANLLLSDPRYKTIPIVISSTKPKNTHVTVNDTLDVTLNGASSAGEAVIGRSNKPLEIACKRSELRRDITALYRAPTIKNSSMLNRFMGQHNTADGQNHGSAEGEDEEEEDEEEEQQQQQQQQQKEQKEQKGQKGQGEQEEQGD</sequence>
<feature type="compositionally biased region" description="Acidic residues" evidence="1">
    <location>
        <begin position="122"/>
        <end position="131"/>
    </location>
</feature>
<dbReference type="STRING" id="71717.A0A4Y7SKF6"/>
<feature type="compositionally biased region" description="Basic and acidic residues" evidence="1">
    <location>
        <begin position="112"/>
        <end position="121"/>
    </location>
</feature>
<feature type="region of interest" description="Disordered" evidence="1">
    <location>
        <begin position="618"/>
        <end position="673"/>
    </location>
</feature>
<dbReference type="EMBL" id="QPFP01000092">
    <property type="protein sequence ID" value="TEB22370.1"/>
    <property type="molecule type" value="Genomic_DNA"/>
</dbReference>
<feature type="compositionally biased region" description="Polar residues" evidence="1">
    <location>
        <begin position="618"/>
        <end position="629"/>
    </location>
</feature>
<evidence type="ECO:0000313" key="2">
    <source>
        <dbReference type="EMBL" id="TEB22370.1"/>
    </source>
</evidence>
<feature type="compositionally biased region" description="Polar residues" evidence="1">
    <location>
        <begin position="32"/>
        <end position="45"/>
    </location>
</feature>
<feature type="compositionally biased region" description="Basic and acidic residues" evidence="1">
    <location>
        <begin position="132"/>
        <end position="150"/>
    </location>
</feature>
<dbReference type="AlphaFoldDB" id="A0A4Y7SKF6"/>
<evidence type="ECO:0000313" key="3">
    <source>
        <dbReference type="Proteomes" id="UP000298030"/>
    </source>
</evidence>
<comment type="caution">
    <text evidence="2">The sequence shown here is derived from an EMBL/GenBank/DDBJ whole genome shotgun (WGS) entry which is preliminary data.</text>
</comment>
<dbReference type="Proteomes" id="UP000298030">
    <property type="component" value="Unassembled WGS sequence"/>
</dbReference>
<accession>A0A4Y7SKF6</accession>